<feature type="domain" description="Xylose isomerase-like TIM barrel" evidence="1">
    <location>
        <begin position="35"/>
        <end position="268"/>
    </location>
</feature>
<comment type="caution">
    <text evidence="2">The sequence shown here is derived from an EMBL/GenBank/DDBJ whole genome shotgun (WGS) entry which is preliminary data.</text>
</comment>
<evidence type="ECO:0000313" key="3">
    <source>
        <dbReference type="Proteomes" id="UP001629432"/>
    </source>
</evidence>
<dbReference type="Pfam" id="PF01261">
    <property type="entry name" value="AP_endonuc_2"/>
    <property type="match status" value="1"/>
</dbReference>
<dbReference type="InterPro" id="IPR013022">
    <property type="entry name" value="Xyl_isomerase-like_TIM-brl"/>
</dbReference>
<dbReference type="PANTHER" id="PTHR12110:SF48">
    <property type="entry name" value="BLL3656 PROTEIN"/>
    <property type="match status" value="1"/>
</dbReference>
<sequence length="299" mass="33136">MSTRDTDLLAAYWTLAGDVDPLRPSISPYSLQARIEAASKAGWRGIGVIHEDLVATLDKISSDTVKHMLEDNGIRHFELEFLVDWYRDGPERAVSDRARRVIFELGAKLGMKNVKVAASVLDQRSPNFVRMADEFAKLCLEAAEVGSNVSIEVMPFSIVNTLENGLAIVQEANQPNGGLLLDIWHMVRGGIDFSEIAKIPPQFIKAVELDDANSATEGSLLEDTVFRRKLCGEGDLDNPGFIEAVQNAGFNGEWYGVEIISTELRKLPLNEMAARAFDTTMQQFREVEGRKHKTAALDQ</sequence>
<dbReference type="InterPro" id="IPR036237">
    <property type="entry name" value="Xyl_isomerase-like_sf"/>
</dbReference>
<proteinExistence type="predicted"/>
<name>A0ABW9E3Q8_9BURK</name>
<dbReference type="Proteomes" id="UP001629432">
    <property type="component" value="Unassembled WGS sequence"/>
</dbReference>
<accession>A0ABW9E3Q8</accession>
<dbReference type="PANTHER" id="PTHR12110">
    <property type="entry name" value="HYDROXYPYRUVATE ISOMERASE"/>
    <property type="match status" value="1"/>
</dbReference>
<dbReference type="GO" id="GO:0016853">
    <property type="term" value="F:isomerase activity"/>
    <property type="evidence" value="ECO:0007669"/>
    <property type="project" value="UniProtKB-KW"/>
</dbReference>
<evidence type="ECO:0000259" key="1">
    <source>
        <dbReference type="Pfam" id="PF01261"/>
    </source>
</evidence>
<dbReference type="InterPro" id="IPR050312">
    <property type="entry name" value="IolE/XylAMocC-like"/>
</dbReference>
<gene>
    <name evidence="2" type="ORF">PQQ63_36730</name>
</gene>
<dbReference type="RefSeq" id="WP_408340815.1">
    <property type="nucleotide sequence ID" value="NZ_JAQQCF010000062.1"/>
</dbReference>
<evidence type="ECO:0000313" key="2">
    <source>
        <dbReference type="EMBL" id="MFM0642235.1"/>
    </source>
</evidence>
<keyword evidence="2" id="KW-0413">Isomerase</keyword>
<protein>
    <submittedName>
        <fullName evidence="2">Sugar phosphate isomerase/epimerase</fullName>
    </submittedName>
</protein>
<dbReference type="Gene3D" id="3.20.20.150">
    <property type="entry name" value="Divalent-metal-dependent TIM barrel enzymes"/>
    <property type="match status" value="1"/>
</dbReference>
<dbReference type="EMBL" id="JAQQCF010000062">
    <property type="protein sequence ID" value="MFM0642235.1"/>
    <property type="molecule type" value="Genomic_DNA"/>
</dbReference>
<keyword evidence="3" id="KW-1185">Reference proteome</keyword>
<organism evidence="2 3">
    <name type="scientific">Paraburkholderia metrosideri</name>
    <dbReference type="NCBI Taxonomy" id="580937"/>
    <lineage>
        <taxon>Bacteria</taxon>
        <taxon>Pseudomonadati</taxon>
        <taxon>Pseudomonadota</taxon>
        <taxon>Betaproteobacteria</taxon>
        <taxon>Burkholderiales</taxon>
        <taxon>Burkholderiaceae</taxon>
        <taxon>Paraburkholderia</taxon>
    </lineage>
</organism>
<reference evidence="2 3" key="1">
    <citation type="journal article" date="2024" name="Chem. Sci.">
        <title>Discovery of megapolipeptins by genome mining of a Burkholderiales bacteria collection.</title>
        <authorList>
            <person name="Paulo B.S."/>
            <person name="Recchia M.J.J."/>
            <person name="Lee S."/>
            <person name="Fergusson C.H."/>
            <person name="Romanowski S.B."/>
            <person name="Hernandez A."/>
            <person name="Krull N."/>
            <person name="Liu D.Y."/>
            <person name="Cavanagh H."/>
            <person name="Bos A."/>
            <person name="Gray C.A."/>
            <person name="Murphy B.T."/>
            <person name="Linington R.G."/>
            <person name="Eustaquio A.S."/>
        </authorList>
    </citation>
    <scope>NUCLEOTIDE SEQUENCE [LARGE SCALE GENOMIC DNA]</scope>
    <source>
        <strain evidence="2 3">RL17-338-BIC-A</strain>
    </source>
</reference>
<dbReference type="SUPFAM" id="SSF51658">
    <property type="entry name" value="Xylose isomerase-like"/>
    <property type="match status" value="1"/>
</dbReference>